<dbReference type="Pfam" id="PF00566">
    <property type="entry name" value="RabGAP-TBC"/>
    <property type="match status" value="1"/>
</dbReference>
<name>A0A8S1RNP1_9CILI</name>
<dbReference type="PANTHER" id="PTHR22957:SF661">
    <property type="entry name" value="GH16847P"/>
    <property type="match status" value="1"/>
</dbReference>
<keyword evidence="3" id="KW-1185">Reference proteome</keyword>
<protein>
    <recommendedName>
        <fullName evidence="1">Rab-GAP TBC domain-containing protein</fullName>
    </recommendedName>
</protein>
<evidence type="ECO:0000313" key="3">
    <source>
        <dbReference type="Proteomes" id="UP000692954"/>
    </source>
</evidence>
<dbReference type="GO" id="GO:0005096">
    <property type="term" value="F:GTPase activator activity"/>
    <property type="evidence" value="ECO:0007669"/>
    <property type="project" value="TreeGrafter"/>
</dbReference>
<dbReference type="InterPro" id="IPR000195">
    <property type="entry name" value="Rab-GAP-TBC_dom"/>
</dbReference>
<evidence type="ECO:0000313" key="2">
    <source>
        <dbReference type="EMBL" id="CAD8130301.1"/>
    </source>
</evidence>
<dbReference type="EMBL" id="CAJJDN010000275">
    <property type="protein sequence ID" value="CAD8130301.1"/>
    <property type="molecule type" value="Genomic_DNA"/>
</dbReference>
<evidence type="ECO:0000259" key="1">
    <source>
        <dbReference type="PROSITE" id="PS50086"/>
    </source>
</evidence>
<dbReference type="SMART" id="SM00164">
    <property type="entry name" value="TBC"/>
    <property type="match status" value="1"/>
</dbReference>
<reference evidence="2" key="1">
    <citation type="submission" date="2021-01" db="EMBL/GenBank/DDBJ databases">
        <authorList>
            <consortium name="Genoscope - CEA"/>
            <person name="William W."/>
        </authorList>
    </citation>
    <scope>NUCLEOTIDE SEQUENCE</scope>
</reference>
<sequence length="315" mass="38089">MNNYSERAIKWMKILGYLPFNGKNSFFEEQENKYNQYVNDITKSNEMLIFEQLKKQTLENSASPTQQFEEQKRQIVSQYMNFEQYEQKERTYRIIEMDNSRILAQFQFLKKEYNLKIEQLFYTDDYLFKLNQNVLESTTYLDVMKRVSYIYCILHPNIGYISGMNYLLAPIIKVIQKEADCYFCFEIIMEKQQHLFLQSDNQKGLSVTMNRFDELIKNQEPQIFKHLNHLGIALSHIFVRWFLTLFSSDLDIEIVIELWDKMLEKDYQEYQFQIIIEMLRTLKHKILKSNFNQFVELISLKNDNEVQLINSILNK</sequence>
<dbReference type="PROSITE" id="PS50086">
    <property type="entry name" value="TBC_RABGAP"/>
    <property type="match status" value="1"/>
</dbReference>
<accession>A0A8S1RNP1</accession>
<dbReference type="Proteomes" id="UP000692954">
    <property type="component" value="Unassembled WGS sequence"/>
</dbReference>
<feature type="domain" description="Rab-GAP TBC" evidence="1">
    <location>
        <begin position="1"/>
        <end position="266"/>
    </location>
</feature>
<comment type="caution">
    <text evidence="2">The sequence shown here is derived from an EMBL/GenBank/DDBJ whole genome shotgun (WGS) entry which is preliminary data.</text>
</comment>
<organism evidence="2 3">
    <name type="scientific">Paramecium sonneborni</name>
    <dbReference type="NCBI Taxonomy" id="65129"/>
    <lineage>
        <taxon>Eukaryota</taxon>
        <taxon>Sar</taxon>
        <taxon>Alveolata</taxon>
        <taxon>Ciliophora</taxon>
        <taxon>Intramacronucleata</taxon>
        <taxon>Oligohymenophorea</taxon>
        <taxon>Peniculida</taxon>
        <taxon>Parameciidae</taxon>
        <taxon>Paramecium</taxon>
    </lineage>
</organism>
<dbReference type="PANTHER" id="PTHR22957">
    <property type="entry name" value="TBC1 DOMAIN FAMILY MEMBER GTPASE-ACTIVATING PROTEIN"/>
    <property type="match status" value="1"/>
</dbReference>
<dbReference type="OrthoDB" id="294251at2759"/>
<dbReference type="AlphaFoldDB" id="A0A8S1RNP1"/>
<gene>
    <name evidence="2" type="ORF">PSON_ATCC_30995.1.T2750012</name>
</gene>
<proteinExistence type="predicted"/>